<protein>
    <recommendedName>
        <fullName evidence="3">Recombination-associated protein RdgC</fullName>
    </recommendedName>
</protein>
<keyword evidence="4" id="KW-0963">Cytoplasm</keyword>
<evidence type="ECO:0000256" key="3">
    <source>
        <dbReference type="ARBA" id="ARBA00022296"/>
    </source>
</evidence>
<feature type="compositionally biased region" description="Low complexity" evidence="6">
    <location>
        <begin position="306"/>
        <end position="319"/>
    </location>
</feature>
<dbReference type="NCBIfam" id="NF001464">
    <property type="entry name" value="PRK00321.1-5"/>
    <property type="match status" value="1"/>
</dbReference>
<dbReference type="RefSeq" id="WP_227179579.1">
    <property type="nucleotide sequence ID" value="NZ_JAJBZT010000003.1"/>
</dbReference>
<evidence type="ECO:0000256" key="1">
    <source>
        <dbReference type="ARBA" id="ARBA00004453"/>
    </source>
</evidence>
<dbReference type="Pfam" id="PF04381">
    <property type="entry name" value="RdgC"/>
    <property type="match status" value="1"/>
</dbReference>
<feature type="region of interest" description="Disordered" evidence="6">
    <location>
        <begin position="304"/>
        <end position="325"/>
    </location>
</feature>
<name>A0ABS8D538_9NEIS</name>
<evidence type="ECO:0000313" key="8">
    <source>
        <dbReference type="Proteomes" id="UP001165395"/>
    </source>
</evidence>
<evidence type="ECO:0000256" key="6">
    <source>
        <dbReference type="SAM" id="MobiDB-lite"/>
    </source>
</evidence>
<dbReference type="Proteomes" id="UP001165395">
    <property type="component" value="Unassembled WGS sequence"/>
</dbReference>
<evidence type="ECO:0000313" key="7">
    <source>
        <dbReference type="EMBL" id="MCB6183118.1"/>
    </source>
</evidence>
<reference evidence="7" key="1">
    <citation type="submission" date="2021-10" db="EMBL/GenBank/DDBJ databases">
        <title>The complete genome sequence of Leeia sp. TBRC 13508.</title>
        <authorList>
            <person name="Charoenyingcharoen P."/>
            <person name="Yukphan P."/>
        </authorList>
    </citation>
    <scope>NUCLEOTIDE SEQUENCE</scope>
    <source>
        <strain evidence="7">TBRC 13508</strain>
    </source>
</reference>
<evidence type="ECO:0000256" key="5">
    <source>
        <dbReference type="ARBA" id="ARBA00023172"/>
    </source>
</evidence>
<dbReference type="PANTHER" id="PTHR38103">
    <property type="entry name" value="RECOMBINATION-ASSOCIATED PROTEIN RDGC"/>
    <property type="match status" value="1"/>
</dbReference>
<evidence type="ECO:0000256" key="2">
    <source>
        <dbReference type="ARBA" id="ARBA00008657"/>
    </source>
</evidence>
<dbReference type="InterPro" id="IPR007476">
    <property type="entry name" value="RdgC"/>
</dbReference>
<keyword evidence="5" id="KW-0233">DNA recombination</keyword>
<accession>A0ABS8D538</accession>
<proteinExistence type="inferred from homology"/>
<dbReference type="EMBL" id="JAJBZT010000003">
    <property type="protein sequence ID" value="MCB6183118.1"/>
    <property type="molecule type" value="Genomic_DNA"/>
</dbReference>
<comment type="caution">
    <text evidence="7">The sequence shown here is derived from an EMBL/GenBank/DDBJ whole genome shotgun (WGS) entry which is preliminary data.</text>
</comment>
<evidence type="ECO:0000256" key="4">
    <source>
        <dbReference type="ARBA" id="ARBA00022490"/>
    </source>
</evidence>
<dbReference type="PANTHER" id="PTHR38103:SF1">
    <property type="entry name" value="RECOMBINATION-ASSOCIATED PROTEIN RDGC"/>
    <property type="match status" value="1"/>
</dbReference>
<comment type="similarity">
    <text evidence="2">Belongs to the RdgC family.</text>
</comment>
<organism evidence="7 8">
    <name type="scientific">Leeia speluncae</name>
    <dbReference type="NCBI Taxonomy" id="2884804"/>
    <lineage>
        <taxon>Bacteria</taxon>
        <taxon>Pseudomonadati</taxon>
        <taxon>Pseudomonadota</taxon>
        <taxon>Betaproteobacteria</taxon>
        <taxon>Neisseriales</taxon>
        <taxon>Leeiaceae</taxon>
        <taxon>Leeia</taxon>
    </lineage>
</organism>
<keyword evidence="8" id="KW-1185">Reference proteome</keyword>
<comment type="subcellular location">
    <subcellularLocation>
        <location evidence="1">Cytoplasm</location>
        <location evidence="1">Nucleoid</location>
    </subcellularLocation>
</comment>
<sequence>MWFKNLQLYRLTAPLSLTAEELTDKLSPQRFAPCSKSDKSQAGWSDAFGCDELVISAGGALWCVLKTEEKILPSSVINQELQERMDHIQATEARRVGKKEKQTLKEQIEDTLLPQAFSRFNRIAVMLDPVSGWVLVDAGNMNKAEQVISALIAAIESLKMKRPEAAHSPASKMADLLLIPAEEQELQLFQLDSDCELKGHGDTQSVVRFARHDLLQPEVAAHLATGKQPVKLGLQWQDRISLMLTDDWQIKRLKFLELIQDELLNSDTDDRRAMVEATLTIQADALRKMLADLMLWLGEEMEEAETATSPAPAVSSNTAESAPWE</sequence>
<gene>
    <name evidence="7" type="ORF">LIN78_06130</name>
</gene>